<evidence type="ECO:0000313" key="4">
    <source>
        <dbReference type="Proteomes" id="UP000298663"/>
    </source>
</evidence>
<gene>
    <name evidence="3" type="ORF">L596_023676</name>
</gene>
<sequence>MVSTSSPANSDSELEFFRFDVVSCVGASLTVGQGTIVDILDTYKNCCGGKSPDEQLQQFGFATLEQFLESDCMAPYVRVDYTQSNVKIFRLKPNPETDHERKKVEKHREKVDRASKHFRGPYFE</sequence>
<reference evidence="3 4" key="2">
    <citation type="journal article" date="2019" name="G3 (Bethesda)">
        <title>Hybrid Assembly of the Genome of the Entomopathogenic Nematode Steinernema carpocapsae Identifies the X-Chromosome.</title>
        <authorList>
            <person name="Serra L."/>
            <person name="Macchietto M."/>
            <person name="Macias-Munoz A."/>
            <person name="McGill C.J."/>
            <person name="Rodriguez I.M."/>
            <person name="Rodriguez B."/>
            <person name="Murad R."/>
            <person name="Mortazavi A."/>
        </authorList>
    </citation>
    <scope>NUCLEOTIDE SEQUENCE [LARGE SCALE GENOMIC DNA]</scope>
    <source>
        <strain evidence="3 4">ALL</strain>
    </source>
</reference>
<evidence type="ECO:0000313" key="3">
    <source>
        <dbReference type="EMBL" id="TKR67536.1"/>
    </source>
</evidence>
<name>A0A4U5MED1_STECR</name>
<reference evidence="3 4" key="1">
    <citation type="journal article" date="2015" name="Genome Biol.">
        <title>Comparative genomics of Steinernema reveals deeply conserved gene regulatory networks.</title>
        <authorList>
            <person name="Dillman A.R."/>
            <person name="Macchietto M."/>
            <person name="Porter C.F."/>
            <person name="Rogers A."/>
            <person name="Williams B."/>
            <person name="Antoshechkin I."/>
            <person name="Lee M.M."/>
            <person name="Goodwin Z."/>
            <person name="Lu X."/>
            <person name="Lewis E.E."/>
            <person name="Goodrich-Blair H."/>
            <person name="Stock S.P."/>
            <person name="Adams B.J."/>
            <person name="Sternberg P.W."/>
            <person name="Mortazavi A."/>
        </authorList>
    </citation>
    <scope>NUCLEOTIDE SEQUENCE [LARGE SCALE GENOMIC DNA]</scope>
    <source>
        <strain evidence="3 4">ALL</strain>
    </source>
</reference>
<evidence type="ECO:0000256" key="1">
    <source>
        <dbReference type="SAM" id="MobiDB-lite"/>
    </source>
</evidence>
<feature type="compositionally biased region" description="Basic and acidic residues" evidence="1">
    <location>
        <begin position="93"/>
        <end position="115"/>
    </location>
</feature>
<evidence type="ECO:0000259" key="2">
    <source>
        <dbReference type="Pfam" id="PF24359"/>
    </source>
</evidence>
<proteinExistence type="predicted"/>
<dbReference type="EMBL" id="AZBU02000008">
    <property type="protein sequence ID" value="TKR67536.1"/>
    <property type="molecule type" value="Genomic_DNA"/>
</dbReference>
<keyword evidence="4" id="KW-1185">Reference proteome</keyword>
<comment type="caution">
    <text evidence="3">The sequence shown here is derived from an EMBL/GenBank/DDBJ whole genome shotgun (WGS) entry which is preliminary data.</text>
</comment>
<dbReference type="Pfam" id="PF24359">
    <property type="entry name" value="DUF7515"/>
    <property type="match status" value="1"/>
</dbReference>
<organism evidence="3 4">
    <name type="scientific">Steinernema carpocapsae</name>
    <name type="common">Entomopathogenic nematode</name>
    <dbReference type="NCBI Taxonomy" id="34508"/>
    <lineage>
        <taxon>Eukaryota</taxon>
        <taxon>Metazoa</taxon>
        <taxon>Ecdysozoa</taxon>
        <taxon>Nematoda</taxon>
        <taxon>Chromadorea</taxon>
        <taxon>Rhabditida</taxon>
        <taxon>Tylenchina</taxon>
        <taxon>Panagrolaimomorpha</taxon>
        <taxon>Strongyloidoidea</taxon>
        <taxon>Steinernematidae</taxon>
        <taxon>Steinernema</taxon>
    </lineage>
</organism>
<dbReference type="InterPro" id="IPR055937">
    <property type="entry name" value="DUF7515"/>
</dbReference>
<dbReference type="Proteomes" id="UP000298663">
    <property type="component" value="Unassembled WGS sequence"/>
</dbReference>
<feature type="domain" description="DUF7515" evidence="2">
    <location>
        <begin position="19"/>
        <end position="97"/>
    </location>
</feature>
<feature type="region of interest" description="Disordered" evidence="1">
    <location>
        <begin position="92"/>
        <end position="124"/>
    </location>
</feature>
<dbReference type="AlphaFoldDB" id="A0A4U5MED1"/>
<protein>
    <recommendedName>
        <fullName evidence="2">DUF7515 domain-containing protein</fullName>
    </recommendedName>
</protein>
<accession>A0A4U5MED1</accession>